<dbReference type="OMA" id="PSENADC"/>
<dbReference type="AlphaFoldDB" id="A0A0N4YW72"/>
<name>A0A0N4YW72_NIPBR</name>
<dbReference type="STRING" id="27835.A0A0N4YW72"/>
<evidence type="ECO:0000256" key="1">
    <source>
        <dbReference type="SAM" id="MobiDB-lite"/>
    </source>
</evidence>
<gene>
    <name evidence="2" type="ORF">NBR_LOCUS21495</name>
</gene>
<reference evidence="4" key="1">
    <citation type="submission" date="2017-02" db="UniProtKB">
        <authorList>
            <consortium name="WormBaseParasite"/>
        </authorList>
    </citation>
    <scope>IDENTIFICATION</scope>
</reference>
<organism evidence="4">
    <name type="scientific">Nippostrongylus brasiliensis</name>
    <name type="common">Rat hookworm</name>
    <dbReference type="NCBI Taxonomy" id="27835"/>
    <lineage>
        <taxon>Eukaryota</taxon>
        <taxon>Metazoa</taxon>
        <taxon>Ecdysozoa</taxon>
        <taxon>Nematoda</taxon>
        <taxon>Chromadorea</taxon>
        <taxon>Rhabditida</taxon>
        <taxon>Rhabditina</taxon>
        <taxon>Rhabditomorpha</taxon>
        <taxon>Strongyloidea</taxon>
        <taxon>Heligmosomidae</taxon>
        <taxon>Nippostrongylus</taxon>
    </lineage>
</organism>
<dbReference type="Proteomes" id="UP000271162">
    <property type="component" value="Unassembled WGS sequence"/>
</dbReference>
<feature type="region of interest" description="Disordered" evidence="1">
    <location>
        <begin position="1"/>
        <end position="27"/>
    </location>
</feature>
<reference evidence="2 3" key="2">
    <citation type="submission" date="2018-11" db="EMBL/GenBank/DDBJ databases">
        <authorList>
            <consortium name="Pathogen Informatics"/>
        </authorList>
    </citation>
    <scope>NUCLEOTIDE SEQUENCE [LARGE SCALE GENOMIC DNA]</scope>
</reference>
<proteinExistence type="predicted"/>
<protein>
    <submittedName>
        <fullName evidence="4">Dynein light chain</fullName>
    </submittedName>
</protein>
<dbReference type="EMBL" id="UYSL01026416">
    <property type="protein sequence ID" value="VDL85373.1"/>
    <property type="molecule type" value="Genomic_DNA"/>
</dbReference>
<evidence type="ECO:0000313" key="2">
    <source>
        <dbReference type="EMBL" id="VDL85373.1"/>
    </source>
</evidence>
<sequence>MPTPAQRGLAKGQRHTSNAKEASAINEVPSENADCRRNVGKKFFKRSDDTMDKVLDEVDFQNKFAKLPEFTVDHFKVTPSKVMRNIFDKVRDSPGTGPLTSSNNNTVFFGPSFNGSCPDFMSNSYSRRPETSLYLVVHLTRKALASDFWSNVGCSFVNYWSRPASFRLVGV</sequence>
<keyword evidence="3" id="KW-1185">Reference proteome</keyword>
<accession>A0A0N4YW72</accession>
<evidence type="ECO:0000313" key="3">
    <source>
        <dbReference type="Proteomes" id="UP000271162"/>
    </source>
</evidence>
<dbReference type="WBParaSite" id="NBR_0002149401-mRNA-1">
    <property type="protein sequence ID" value="NBR_0002149401-mRNA-1"/>
    <property type="gene ID" value="NBR_0002149401"/>
</dbReference>
<evidence type="ECO:0000313" key="4">
    <source>
        <dbReference type="WBParaSite" id="NBR_0002149401-mRNA-1"/>
    </source>
</evidence>